<evidence type="ECO:0000259" key="19">
    <source>
        <dbReference type="Pfam" id="PF00361"/>
    </source>
</evidence>
<accession>A0A0U1ZZV0</accession>
<keyword evidence="8 18" id="KW-0812">Transmembrane</keyword>
<evidence type="ECO:0000256" key="2">
    <source>
        <dbReference type="ARBA" id="ARBA00004448"/>
    </source>
</evidence>
<keyword evidence="12 18" id="KW-1133">Transmembrane helix</keyword>
<evidence type="ECO:0000256" key="10">
    <source>
        <dbReference type="ARBA" id="ARBA00022967"/>
    </source>
</evidence>
<dbReference type="InterPro" id="IPR050175">
    <property type="entry name" value="Complex_I_Subunit_2"/>
</dbReference>
<keyword evidence="16 18" id="KW-0472">Membrane</keyword>
<feature type="transmembrane region" description="Helical" evidence="18">
    <location>
        <begin position="143"/>
        <end position="163"/>
    </location>
</feature>
<gene>
    <name evidence="20" type="primary">ND2</name>
</gene>
<geneLocation type="mitochondrion" evidence="20"/>
<evidence type="ECO:0000256" key="7">
    <source>
        <dbReference type="ARBA" id="ARBA00022660"/>
    </source>
</evidence>
<evidence type="ECO:0000256" key="13">
    <source>
        <dbReference type="ARBA" id="ARBA00023027"/>
    </source>
</evidence>
<evidence type="ECO:0000256" key="4">
    <source>
        <dbReference type="ARBA" id="ARBA00012944"/>
    </source>
</evidence>
<evidence type="ECO:0000256" key="11">
    <source>
        <dbReference type="ARBA" id="ARBA00022982"/>
    </source>
</evidence>
<organism evidence="20">
    <name type="scientific">Gandalfus puia</name>
    <dbReference type="NCBI Taxonomy" id="585897"/>
    <lineage>
        <taxon>Eukaryota</taxon>
        <taxon>Metazoa</taxon>
        <taxon>Ecdysozoa</taxon>
        <taxon>Arthropoda</taxon>
        <taxon>Crustacea</taxon>
        <taxon>Multicrustacea</taxon>
        <taxon>Malacostraca</taxon>
        <taxon>Eumalacostraca</taxon>
        <taxon>Eucarida</taxon>
        <taxon>Decapoda</taxon>
        <taxon>Pleocyemata</taxon>
        <taxon>Brachyura</taxon>
        <taxon>Eubrachyura</taxon>
        <taxon>Bythograeoidea</taxon>
        <taxon>Bythograeidae</taxon>
        <taxon>Gandalfus</taxon>
    </lineage>
</organism>
<evidence type="ECO:0000256" key="16">
    <source>
        <dbReference type="ARBA" id="ARBA00023136"/>
    </source>
</evidence>
<keyword evidence="15 18" id="KW-0496">Mitochondrion</keyword>
<feature type="domain" description="NADH:quinone oxidoreductase/Mrp antiporter transmembrane" evidence="19">
    <location>
        <begin position="83"/>
        <end position="279"/>
    </location>
</feature>
<evidence type="ECO:0000256" key="14">
    <source>
        <dbReference type="ARBA" id="ARBA00023075"/>
    </source>
</evidence>
<sequence>MTFPLSYLFFFLTLILGTLLSISSSSWFGAWIGLELNLLSFIPLISIKMNPYFSEAALKYFLIQALASTLIIMSSCLILLAPMMSMSLILMALLLKLGAAPFHFWFPQIMEGLSWPQTILLMTIQKLAPMFLISYLLTSPTLSQIVILSASLSAITGALGGFNITKLRKIMAFSSINHMSWMLIAMSISDTMWLMYFFFYTLISSSIAILFHFIKAFYLSDLLSPNYPKSFYVLTLPLSLLSLGGLPPFTGFIPKWIMIQILILNQMIFPLLILLLSALVTLYFYLRILTPFILLMGPSLSFNMKHPSNTSLSFFLPFISFLNFLGLLLPFPFISM</sequence>
<feature type="domain" description="NADH:quinone oxidoreductase/Mrp antiporter transmembrane" evidence="19">
    <location>
        <begin position="24"/>
        <end position="79"/>
    </location>
</feature>
<keyword evidence="11 18" id="KW-0249">Electron transport</keyword>
<evidence type="ECO:0000256" key="6">
    <source>
        <dbReference type="ARBA" id="ARBA00022448"/>
    </source>
</evidence>
<reference evidence="20" key="2">
    <citation type="submission" date="2015-03" db="EMBL/GenBank/DDBJ databases">
        <authorList>
            <person name="Murphy D."/>
        </authorList>
    </citation>
    <scope>NUCLEOTIDE SEQUENCE</scope>
</reference>
<protein>
    <recommendedName>
        <fullName evidence="5 18">NADH-ubiquinone oxidoreductase chain 2</fullName>
        <ecNumber evidence="4 18">7.1.1.2</ecNumber>
    </recommendedName>
</protein>
<dbReference type="Pfam" id="PF00361">
    <property type="entry name" value="Proton_antipo_M"/>
    <property type="match status" value="2"/>
</dbReference>
<reference evidence="20" key="1">
    <citation type="journal article" date="2015" name="Mitochondrial DNA">
        <title>Complete mitochondrial genome of the blind vent crab Gandalfus puia (Crustacea: Bythograeidae) from the Tonga Arc.</title>
        <authorList>
            <person name="Kim S.J."/>
            <person name="Moon J.W."/>
            <person name="Ju S.J."/>
        </authorList>
    </citation>
    <scope>NUCLEOTIDE SEQUENCE</scope>
</reference>
<comment type="catalytic activity">
    <reaction evidence="17 18">
        <text>a ubiquinone + NADH + 5 H(+)(in) = a ubiquinol + NAD(+) + 4 H(+)(out)</text>
        <dbReference type="Rhea" id="RHEA:29091"/>
        <dbReference type="Rhea" id="RHEA-COMP:9565"/>
        <dbReference type="Rhea" id="RHEA-COMP:9566"/>
        <dbReference type="ChEBI" id="CHEBI:15378"/>
        <dbReference type="ChEBI" id="CHEBI:16389"/>
        <dbReference type="ChEBI" id="CHEBI:17976"/>
        <dbReference type="ChEBI" id="CHEBI:57540"/>
        <dbReference type="ChEBI" id="CHEBI:57945"/>
        <dbReference type="EC" id="7.1.1.2"/>
    </reaction>
</comment>
<evidence type="ECO:0000256" key="5">
    <source>
        <dbReference type="ARBA" id="ARBA00021008"/>
    </source>
</evidence>
<comment type="similarity">
    <text evidence="3 18">Belongs to the complex I subunit 2 family.</text>
</comment>
<comment type="function">
    <text evidence="18">Core subunit of the mitochondrial membrane respiratory chain NADH dehydrogenase (Complex I) which catalyzes electron transfer from NADH through the respiratory chain, using ubiquinone as an electron acceptor. Essential for the catalytic activity and assembly of complex I.</text>
</comment>
<dbReference type="InterPro" id="IPR001750">
    <property type="entry name" value="ND/Mrp_TM"/>
</dbReference>
<dbReference type="RefSeq" id="YP_009154102.1">
    <property type="nucleotide sequence ID" value="NC_027414.1"/>
</dbReference>
<evidence type="ECO:0000256" key="12">
    <source>
        <dbReference type="ARBA" id="ARBA00022989"/>
    </source>
</evidence>
<evidence type="ECO:0000256" key="18">
    <source>
        <dbReference type="RuleBase" id="RU003403"/>
    </source>
</evidence>
<dbReference type="CTD" id="4536"/>
<keyword evidence="6" id="KW-0813">Transport</keyword>
<dbReference type="EMBL" id="KR002727">
    <property type="protein sequence ID" value="AKC99385.1"/>
    <property type="molecule type" value="Genomic_DNA"/>
</dbReference>
<evidence type="ECO:0000256" key="17">
    <source>
        <dbReference type="ARBA" id="ARBA00049551"/>
    </source>
</evidence>
<keyword evidence="9 18" id="KW-0999">Mitochondrion inner membrane</keyword>
<dbReference type="AlphaFoldDB" id="A0A0U1ZZV0"/>
<evidence type="ECO:0000256" key="1">
    <source>
        <dbReference type="ARBA" id="ARBA00003257"/>
    </source>
</evidence>
<dbReference type="InterPro" id="IPR003917">
    <property type="entry name" value="NADH_UbQ_OxRdtase_chain2"/>
</dbReference>
<dbReference type="GO" id="GO:0008137">
    <property type="term" value="F:NADH dehydrogenase (ubiquinone) activity"/>
    <property type="evidence" value="ECO:0007669"/>
    <property type="project" value="UniProtKB-EC"/>
</dbReference>
<proteinExistence type="inferred from homology"/>
<evidence type="ECO:0000256" key="8">
    <source>
        <dbReference type="ARBA" id="ARBA00022692"/>
    </source>
</evidence>
<dbReference type="GO" id="GO:0006120">
    <property type="term" value="P:mitochondrial electron transport, NADH to ubiquinone"/>
    <property type="evidence" value="ECO:0007669"/>
    <property type="project" value="InterPro"/>
</dbReference>
<dbReference type="PRINTS" id="PR01436">
    <property type="entry name" value="NADHDHGNASE2"/>
</dbReference>
<dbReference type="EC" id="7.1.1.2" evidence="4 18"/>
<dbReference type="GO" id="GO:0005743">
    <property type="term" value="C:mitochondrial inner membrane"/>
    <property type="evidence" value="ECO:0007669"/>
    <property type="project" value="UniProtKB-SubCell"/>
</dbReference>
<name>A0A0U1ZZV0_9EUCA</name>
<comment type="subcellular location">
    <subcellularLocation>
        <location evidence="2 18">Mitochondrion inner membrane</location>
        <topology evidence="2 18">Multi-pass membrane protein</topology>
    </subcellularLocation>
</comment>
<feature type="transmembrane region" description="Helical" evidence="18">
    <location>
        <begin position="314"/>
        <end position="334"/>
    </location>
</feature>
<feature type="transmembrane region" description="Helical" evidence="18">
    <location>
        <begin position="87"/>
        <end position="106"/>
    </location>
</feature>
<keyword evidence="14 18" id="KW-0830">Ubiquinone</keyword>
<evidence type="ECO:0000313" key="20">
    <source>
        <dbReference type="EMBL" id="AKC99385.1"/>
    </source>
</evidence>
<dbReference type="PANTHER" id="PTHR46552">
    <property type="entry name" value="NADH-UBIQUINONE OXIDOREDUCTASE CHAIN 2"/>
    <property type="match status" value="1"/>
</dbReference>
<evidence type="ECO:0000256" key="9">
    <source>
        <dbReference type="ARBA" id="ARBA00022792"/>
    </source>
</evidence>
<evidence type="ECO:0000256" key="15">
    <source>
        <dbReference type="ARBA" id="ARBA00023128"/>
    </source>
</evidence>
<feature type="transmembrane region" description="Helical" evidence="18">
    <location>
        <begin position="231"/>
        <end position="250"/>
    </location>
</feature>
<dbReference type="PANTHER" id="PTHR46552:SF1">
    <property type="entry name" value="NADH-UBIQUINONE OXIDOREDUCTASE CHAIN 2"/>
    <property type="match status" value="1"/>
</dbReference>
<dbReference type="GeneID" id="24698438"/>
<feature type="transmembrane region" description="Helical" evidence="18">
    <location>
        <begin position="194"/>
        <end position="219"/>
    </location>
</feature>
<feature type="transmembrane region" description="Helical" evidence="18">
    <location>
        <begin position="61"/>
        <end position="81"/>
    </location>
</feature>
<keyword evidence="10 18" id="KW-1278">Translocase</keyword>
<keyword evidence="7 18" id="KW-0679">Respiratory chain</keyword>
<keyword evidence="13 18" id="KW-0520">NAD</keyword>
<comment type="function">
    <text evidence="1">Core subunit of the mitochondrial membrane respiratory chain NADH dehydrogenase (Complex I) that is believed to belong to the minimal assembly required for catalysis. Complex I functions in the transfer of electrons from NADH to the respiratory chain. The immediate electron acceptor for the enzyme is believed to be ubiquinone.</text>
</comment>
<evidence type="ECO:0000256" key="3">
    <source>
        <dbReference type="ARBA" id="ARBA00007012"/>
    </source>
</evidence>